<organism evidence="1 2">
    <name type="scientific">Panagrolaimus sp. JU765</name>
    <dbReference type="NCBI Taxonomy" id="591449"/>
    <lineage>
        <taxon>Eukaryota</taxon>
        <taxon>Metazoa</taxon>
        <taxon>Ecdysozoa</taxon>
        <taxon>Nematoda</taxon>
        <taxon>Chromadorea</taxon>
        <taxon>Rhabditida</taxon>
        <taxon>Tylenchina</taxon>
        <taxon>Panagrolaimomorpha</taxon>
        <taxon>Panagrolaimoidea</taxon>
        <taxon>Panagrolaimidae</taxon>
        <taxon>Panagrolaimus</taxon>
    </lineage>
</organism>
<accession>A0AC34QU38</accession>
<sequence>MSTQSLPQFTREFVRDNIGANLVIIHNLVFDLSQFFRQHPGGEDILQEYLGLDASEAFEAVGHSNRARTMMLNYLVGEVVPSQQIQHEGNLFDLTAIKSHQVHSITAA</sequence>
<proteinExistence type="predicted"/>
<reference evidence="2" key="1">
    <citation type="submission" date="2022-11" db="UniProtKB">
        <authorList>
            <consortium name="WormBaseParasite"/>
        </authorList>
    </citation>
    <scope>IDENTIFICATION</scope>
</reference>
<protein>
    <submittedName>
        <fullName evidence="2">Cytochrome b5 heme-binding domain-containing protein</fullName>
    </submittedName>
</protein>
<dbReference type="Proteomes" id="UP000887576">
    <property type="component" value="Unplaced"/>
</dbReference>
<evidence type="ECO:0000313" key="1">
    <source>
        <dbReference type="Proteomes" id="UP000887576"/>
    </source>
</evidence>
<dbReference type="WBParaSite" id="JU765_v2.g19330.t1">
    <property type="protein sequence ID" value="JU765_v2.g19330.t1"/>
    <property type="gene ID" value="JU765_v2.g19330"/>
</dbReference>
<evidence type="ECO:0000313" key="2">
    <source>
        <dbReference type="WBParaSite" id="JU765_v2.g19330.t1"/>
    </source>
</evidence>
<name>A0AC34QU38_9BILA</name>